<name>A0A0L6UTD2_9BASI</name>
<evidence type="ECO:0000313" key="2">
    <source>
        <dbReference type="Proteomes" id="UP000037035"/>
    </source>
</evidence>
<evidence type="ECO:0000313" key="1">
    <source>
        <dbReference type="EMBL" id="KNZ51492.1"/>
    </source>
</evidence>
<sequence length="89" mass="10020">MIRPTTGGSLFIISITTTSNSLDPTTHTENRRLTQDLYEEIRNLINAGLKPFPILQALKKTFPEKNNLSHHLNIGMKLLKFSQNADGNE</sequence>
<dbReference type="Proteomes" id="UP000037035">
    <property type="component" value="Unassembled WGS sequence"/>
</dbReference>
<organism evidence="1 2">
    <name type="scientific">Puccinia sorghi</name>
    <dbReference type="NCBI Taxonomy" id="27349"/>
    <lineage>
        <taxon>Eukaryota</taxon>
        <taxon>Fungi</taxon>
        <taxon>Dikarya</taxon>
        <taxon>Basidiomycota</taxon>
        <taxon>Pucciniomycotina</taxon>
        <taxon>Pucciniomycetes</taxon>
        <taxon>Pucciniales</taxon>
        <taxon>Pucciniaceae</taxon>
        <taxon>Puccinia</taxon>
    </lineage>
</organism>
<comment type="caution">
    <text evidence="1">The sequence shown here is derived from an EMBL/GenBank/DDBJ whole genome shotgun (WGS) entry which is preliminary data.</text>
</comment>
<reference evidence="1 2" key="1">
    <citation type="submission" date="2015-08" db="EMBL/GenBank/DDBJ databases">
        <title>Next Generation Sequencing and Analysis of the Genome of Puccinia sorghi L Schw, the Causal Agent of Maize Common Rust.</title>
        <authorList>
            <person name="Rochi L."/>
            <person name="Burguener G."/>
            <person name="Darino M."/>
            <person name="Turjanski A."/>
            <person name="Kreff E."/>
            <person name="Dieguez M.J."/>
            <person name="Sacco F."/>
        </authorList>
    </citation>
    <scope>NUCLEOTIDE SEQUENCE [LARGE SCALE GENOMIC DNA]</scope>
    <source>
        <strain evidence="1 2">RO10H11247</strain>
    </source>
</reference>
<keyword evidence="2" id="KW-1185">Reference proteome</keyword>
<protein>
    <submittedName>
        <fullName evidence="1">Uncharacterized protein</fullName>
    </submittedName>
</protein>
<dbReference type="VEuPathDB" id="FungiDB:VP01_392g3"/>
<gene>
    <name evidence="1" type="ORF">VP01_392g3</name>
</gene>
<dbReference type="EMBL" id="LAVV01008979">
    <property type="protein sequence ID" value="KNZ51492.1"/>
    <property type="molecule type" value="Genomic_DNA"/>
</dbReference>
<proteinExistence type="predicted"/>
<accession>A0A0L6UTD2</accession>
<dbReference type="AlphaFoldDB" id="A0A0L6UTD2"/>